<name>A0A4P9CC10_EUBML</name>
<protein>
    <recommendedName>
        <fullName evidence="3">FMN-binding protein</fullName>
    </recommendedName>
</protein>
<organism evidence="1 2">
    <name type="scientific">Eubacterium maltosivorans</name>
    <dbReference type="NCBI Taxonomy" id="2041044"/>
    <lineage>
        <taxon>Bacteria</taxon>
        <taxon>Bacillati</taxon>
        <taxon>Bacillota</taxon>
        <taxon>Clostridia</taxon>
        <taxon>Eubacteriales</taxon>
        <taxon>Eubacteriaceae</taxon>
        <taxon>Eubacterium</taxon>
    </lineage>
</organism>
<sequence>MQRIKQNMIFTLILIFACLLLLSGCSKKELVNNSITGEILDSEKSEALIDGTYTATSKYYDPRGYGQKITASVHKGIITKVTYEETNAQGTNRLSVPSPKDGWTETDLSLSAIYSKLYTSFIEKQNPSVDSVTGATQTTENFKSLAASVFDDCKTGDTTPKVINDFIWTYTAESPAEDALGYKGKLSITFDNDAITQVVYDEYKDNNLKSSNVLMKQYFASLTKETMQKQTLAPVTVDPVNTPLEAAKYNELLQIIANQRMLFGSV</sequence>
<dbReference type="PROSITE" id="PS51257">
    <property type="entry name" value="PROKAR_LIPOPROTEIN"/>
    <property type="match status" value="1"/>
</dbReference>
<dbReference type="Gene3D" id="3.90.1010.20">
    <property type="match status" value="2"/>
</dbReference>
<accession>A0A4P9CC10</accession>
<gene>
    <name evidence="1" type="ORF">CPZ25_018560</name>
</gene>
<evidence type="ECO:0000313" key="1">
    <source>
        <dbReference type="EMBL" id="QCT73230.1"/>
    </source>
</evidence>
<dbReference type="KEGG" id="emt:CPZ25_018560"/>
<reference evidence="1 2" key="1">
    <citation type="submission" date="2018-05" db="EMBL/GenBank/DDBJ databases">
        <title>Genome comparison of Eubacterium sp.</title>
        <authorList>
            <person name="Feng Y."/>
            <person name="Sanchez-Andrea I."/>
            <person name="Stams A.J.M."/>
            <person name="De Vos W.M."/>
        </authorList>
    </citation>
    <scope>NUCLEOTIDE SEQUENCE [LARGE SCALE GENOMIC DNA]</scope>
    <source>
        <strain evidence="1 2">YI</strain>
    </source>
</reference>
<dbReference type="EMBL" id="CP029487">
    <property type="protein sequence ID" value="QCT73230.1"/>
    <property type="molecule type" value="Genomic_DNA"/>
</dbReference>
<keyword evidence="2" id="KW-1185">Reference proteome</keyword>
<dbReference type="Proteomes" id="UP000218387">
    <property type="component" value="Chromosome"/>
</dbReference>
<proteinExistence type="predicted"/>
<dbReference type="RefSeq" id="WP_096918960.1">
    <property type="nucleotide sequence ID" value="NZ_CP029487.1"/>
</dbReference>
<dbReference type="AlphaFoldDB" id="A0A4P9CC10"/>
<evidence type="ECO:0008006" key="3">
    <source>
        <dbReference type="Google" id="ProtNLM"/>
    </source>
</evidence>
<evidence type="ECO:0000313" key="2">
    <source>
        <dbReference type="Proteomes" id="UP000218387"/>
    </source>
</evidence>